<dbReference type="PANTHER" id="PTHR42800:SF3">
    <property type="entry name" value="GLYCOSYL HYDROLASE FAMILY 32 N-TERMINAL DOMAIN-CONTAINING PROTEIN"/>
    <property type="match status" value="1"/>
</dbReference>
<keyword evidence="9" id="KW-1185">Reference proteome</keyword>
<dbReference type="Pfam" id="PF08244">
    <property type="entry name" value="Glyco_hydro_32C"/>
    <property type="match status" value="1"/>
</dbReference>
<dbReference type="GO" id="GO:0005987">
    <property type="term" value="P:sucrose catabolic process"/>
    <property type="evidence" value="ECO:0007669"/>
    <property type="project" value="TreeGrafter"/>
</dbReference>
<evidence type="ECO:0000313" key="8">
    <source>
        <dbReference type="EMBL" id="KZT55101.1"/>
    </source>
</evidence>
<dbReference type="Proteomes" id="UP000076842">
    <property type="component" value="Unassembled WGS sequence"/>
</dbReference>
<dbReference type="GO" id="GO:0005737">
    <property type="term" value="C:cytoplasm"/>
    <property type="evidence" value="ECO:0007669"/>
    <property type="project" value="TreeGrafter"/>
</dbReference>
<keyword evidence="2 4" id="KW-0378">Hydrolase</keyword>
<dbReference type="InParanoid" id="A0A165ELF6"/>
<gene>
    <name evidence="8" type="ORF">CALCODRAFT_499044</name>
</gene>
<dbReference type="Gene3D" id="2.60.120.560">
    <property type="entry name" value="Exo-inulinase, domain 1"/>
    <property type="match status" value="1"/>
</dbReference>
<dbReference type="SUPFAM" id="SSF75005">
    <property type="entry name" value="Arabinanase/levansucrase/invertase"/>
    <property type="match status" value="1"/>
</dbReference>
<comment type="similarity">
    <text evidence="1 4">Belongs to the glycosyl hydrolase 32 family.</text>
</comment>
<feature type="compositionally biased region" description="Polar residues" evidence="5">
    <location>
        <begin position="1"/>
        <end position="20"/>
    </location>
</feature>
<dbReference type="SUPFAM" id="SSF49899">
    <property type="entry name" value="Concanavalin A-like lectins/glucanases"/>
    <property type="match status" value="1"/>
</dbReference>
<name>A0A165ELF6_9BASI</name>
<protein>
    <submittedName>
        <fullName evidence="8">Glycoside hydrolase family 32 protein</fullName>
    </submittedName>
</protein>
<dbReference type="CDD" id="cd18621">
    <property type="entry name" value="GH32_XdINV-like"/>
    <property type="match status" value="1"/>
</dbReference>
<dbReference type="InterPro" id="IPR013189">
    <property type="entry name" value="Glyco_hydro_32_C"/>
</dbReference>
<dbReference type="EMBL" id="KV424001">
    <property type="protein sequence ID" value="KZT55101.1"/>
    <property type="molecule type" value="Genomic_DNA"/>
</dbReference>
<evidence type="ECO:0000256" key="3">
    <source>
        <dbReference type="ARBA" id="ARBA00023295"/>
    </source>
</evidence>
<feature type="compositionally biased region" description="Basic and acidic residues" evidence="5">
    <location>
        <begin position="21"/>
        <end position="37"/>
    </location>
</feature>
<dbReference type="InterPro" id="IPR013148">
    <property type="entry name" value="Glyco_hydro_32_N"/>
</dbReference>
<organism evidence="8 9">
    <name type="scientific">Calocera cornea HHB12733</name>
    <dbReference type="NCBI Taxonomy" id="1353952"/>
    <lineage>
        <taxon>Eukaryota</taxon>
        <taxon>Fungi</taxon>
        <taxon>Dikarya</taxon>
        <taxon>Basidiomycota</taxon>
        <taxon>Agaricomycotina</taxon>
        <taxon>Dacrymycetes</taxon>
        <taxon>Dacrymycetales</taxon>
        <taxon>Dacrymycetaceae</taxon>
        <taxon>Calocera</taxon>
    </lineage>
</organism>
<evidence type="ECO:0000256" key="2">
    <source>
        <dbReference type="ARBA" id="ARBA00022801"/>
    </source>
</evidence>
<dbReference type="STRING" id="1353952.A0A165ELF6"/>
<dbReference type="OrthoDB" id="202537at2759"/>
<evidence type="ECO:0000313" key="9">
    <source>
        <dbReference type="Proteomes" id="UP000076842"/>
    </source>
</evidence>
<evidence type="ECO:0000256" key="5">
    <source>
        <dbReference type="SAM" id="MobiDB-lite"/>
    </source>
</evidence>
<dbReference type="GO" id="GO:0004575">
    <property type="term" value="F:sucrose alpha-glucosidase activity"/>
    <property type="evidence" value="ECO:0007669"/>
    <property type="project" value="TreeGrafter"/>
</dbReference>
<dbReference type="SMART" id="SM00640">
    <property type="entry name" value="Glyco_32"/>
    <property type="match status" value="1"/>
</dbReference>
<dbReference type="PANTHER" id="PTHR42800">
    <property type="entry name" value="EXOINULINASE INUD (AFU_ORTHOLOGUE AFUA_5G00480)"/>
    <property type="match status" value="1"/>
</dbReference>
<dbReference type="InterPro" id="IPR001362">
    <property type="entry name" value="Glyco_hydro_32"/>
</dbReference>
<dbReference type="Gene3D" id="2.115.10.20">
    <property type="entry name" value="Glycosyl hydrolase domain, family 43"/>
    <property type="match status" value="1"/>
</dbReference>
<accession>A0A165ELF6</accession>
<sequence length="630" mass="69932">MAFSRTQPIANLHGPSSLTDTHQEHPFADDTHTHHASQESVQRATPHSQADYLRWRPTYHVLPPYGWANDPCGPGYDPSTGLYHLAFQWNPKSAEWEDISWGHCVSRDLVHWVLGKEERWEEMRTVLSPTESYDREGIYTGCFVPEGPEGEEGVLSVVYTSVSHSPVRYTLPYFRGSESLSIATSSDAGRTWQRLPINPILPGAPSHLSVRAWRDPQVSTWPLLSRVLGRPEGTKYAIISGSVEDQGPNVFLYEIAQGGLTRWSFLALLVHLSPGLAKPTAWTGDLGKNWEVCNFLPHLVSLNAPDRAYMTMSTEGASRWGMQPGDVPNQGEAGRRPRWNLWMAGKMGKNGEGTPKVEHEFGGVLDHGCFYAANGFWDPVKERTISWGWILEDDLPPALRDAQAWAGVISVPRELFVLRVPHVAGTLSTPLDSIGCFDVTVEEGGLYTVETLGIRPLKEQELLRKGAREIKPAEVRLGKGNEVMHLGNPGKCWEFEGVVDVPEGTRKVGMYLRHSKDMQQCTELSFSPSAESITVSHTMAPSSLVRTMPTDAGPHTLLRYANGAREKLRIRVFCDNSVLEVFANDRFAMSCRMYPAEGADELSLFIDGEEGQGIMWDDVTVWAGLSVSGA</sequence>
<keyword evidence="3 4" id="KW-0326">Glycosidase</keyword>
<feature type="compositionally biased region" description="Polar residues" evidence="5">
    <location>
        <begin position="38"/>
        <end position="48"/>
    </location>
</feature>
<dbReference type="AlphaFoldDB" id="A0A165ELF6"/>
<evidence type="ECO:0000259" key="7">
    <source>
        <dbReference type="Pfam" id="PF08244"/>
    </source>
</evidence>
<reference evidence="8 9" key="1">
    <citation type="journal article" date="2016" name="Mol. Biol. Evol.">
        <title>Comparative Genomics of Early-Diverging Mushroom-Forming Fungi Provides Insights into the Origins of Lignocellulose Decay Capabilities.</title>
        <authorList>
            <person name="Nagy L.G."/>
            <person name="Riley R."/>
            <person name="Tritt A."/>
            <person name="Adam C."/>
            <person name="Daum C."/>
            <person name="Floudas D."/>
            <person name="Sun H."/>
            <person name="Yadav J.S."/>
            <person name="Pangilinan J."/>
            <person name="Larsson K.H."/>
            <person name="Matsuura K."/>
            <person name="Barry K."/>
            <person name="Labutti K."/>
            <person name="Kuo R."/>
            <person name="Ohm R.A."/>
            <person name="Bhattacharya S.S."/>
            <person name="Shirouzu T."/>
            <person name="Yoshinaga Y."/>
            <person name="Martin F.M."/>
            <person name="Grigoriev I.V."/>
            <person name="Hibbett D.S."/>
        </authorList>
    </citation>
    <scope>NUCLEOTIDE SEQUENCE [LARGE SCALE GENOMIC DNA]</scope>
    <source>
        <strain evidence="8 9">HHB12733</strain>
    </source>
</reference>
<feature type="region of interest" description="Disordered" evidence="5">
    <location>
        <begin position="1"/>
        <end position="49"/>
    </location>
</feature>
<dbReference type="InterPro" id="IPR013320">
    <property type="entry name" value="ConA-like_dom_sf"/>
</dbReference>
<feature type="domain" description="Glycosyl hydrolase family 32 C-terminal" evidence="7">
    <location>
        <begin position="464"/>
        <end position="622"/>
    </location>
</feature>
<dbReference type="Pfam" id="PF00251">
    <property type="entry name" value="Glyco_hydro_32N"/>
    <property type="match status" value="1"/>
</dbReference>
<evidence type="ECO:0000256" key="4">
    <source>
        <dbReference type="RuleBase" id="RU362110"/>
    </source>
</evidence>
<proteinExistence type="inferred from homology"/>
<dbReference type="InterPro" id="IPR023296">
    <property type="entry name" value="Glyco_hydro_beta-prop_sf"/>
</dbReference>
<feature type="domain" description="Glycosyl hydrolase family 32 N-terminal" evidence="6">
    <location>
        <begin position="60"/>
        <end position="416"/>
    </location>
</feature>
<evidence type="ECO:0000256" key="1">
    <source>
        <dbReference type="ARBA" id="ARBA00009902"/>
    </source>
</evidence>
<evidence type="ECO:0000259" key="6">
    <source>
        <dbReference type="Pfam" id="PF00251"/>
    </source>
</evidence>